<accession>A0A4Y7K023</accession>
<organism evidence="1 2">
    <name type="scientific">Papaver somniferum</name>
    <name type="common">Opium poppy</name>
    <dbReference type="NCBI Taxonomy" id="3469"/>
    <lineage>
        <taxon>Eukaryota</taxon>
        <taxon>Viridiplantae</taxon>
        <taxon>Streptophyta</taxon>
        <taxon>Embryophyta</taxon>
        <taxon>Tracheophyta</taxon>
        <taxon>Spermatophyta</taxon>
        <taxon>Magnoliopsida</taxon>
        <taxon>Ranunculales</taxon>
        <taxon>Papaveraceae</taxon>
        <taxon>Papaveroideae</taxon>
        <taxon>Papaver</taxon>
    </lineage>
</organism>
<evidence type="ECO:0000313" key="1">
    <source>
        <dbReference type="EMBL" id="RZC65388.1"/>
    </source>
</evidence>
<dbReference type="Pfam" id="PF00106">
    <property type="entry name" value="adh_short"/>
    <property type="match status" value="1"/>
</dbReference>
<dbReference type="InterPro" id="IPR055280">
    <property type="entry name" value="TIC32"/>
</dbReference>
<dbReference type="STRING" id="3469.A0A4Y7K023"/>
<dbReference type="Gramene" id="RZC65388">
    <property type="protein sequence ID" value="RZC65388"/>
    <property type="gene ID" value="C5167_009075"/>
</dbReference>
<gene>
    <name evidence="1" type="ORF">C5167_009075</name>
</gene>
<sequence length="204" mass="22914">MVFDEMGERNKYMGCFRQILGVSSGIGSETARVLAMLGVRVVMGVWNIAAGKDVKETIPKENSSAKVDVMELYLSSMVSVRQFASKFESVDLPLNFLINNVGVMACPFMLSHDNIEMQYAKNHLGLQHDSFQEVIMRESRVAKHQTAARHWYPITWAILKRVKFQPSLVAMEFESNLKEATSDDTNHLFTGKSYSSSQLHATTG</sequence>
<dbReference type="InterPro" id="IPR036291">
    <property type="entry name" value="NAD(P)-bd_dom_sf"/>
</dbReference>
<keyword evidence="2" id="KW-1185">Reference proteome</keyword>
<dbReference type="PANTHER" id="PTHR48476">
    <property type="entry name" value="SHORT-CHAIN DEHYDROGENASE TIC 32, CHLOROPLASTIC-LIKE"/>
    <property type="match status" value="1"/>
</dbReference>
<dbReference type="Gene3D" id="3.40.50.720">
    <property type="entry name" value="NAD(P)-binding Rossmann-like Domain"/>
    <property type="match status" value="1"/>
</dbReference>
<protein>
    <submittedName>
        <fullName evidence="1">Uncharacterized protein</fullName>
    </submittedName>
</protein>
<dbReference type="Proteomes" id="UP000316621">
    <property type="component" value="Chromosome 6"/>
</dbReference>
<evidence type="ECO:0000313" key="2">
    <source>
        <dbReference type="Proteomes" id="UP000316621"/>
    </source>
</evidence>
<dbReference type="SUPFAM" id="SSF51735">
    <property type="entry name" value="NAD(P)-binding Rossmann-fold domains"/>
    <property type="match status" value="1"/>
</dbReference>
<dbReference type="PANTHER" id="PTHR48476:SF1">
    <property type="entry name" value="SHORT-CHAIN DEHYDROGENASE TIC 32, CHLOROPLASTIC-LIKE"/>
    <property type="match status" value="1"/>
</dbReference>
<dbReference type="EMBL" id="CM010720">
    <property type="protein sequence ID" value="RZC65388.1"/>
    <property type="molecule type" value="Genomic_DNA"/>
</dbReference>
<dbReference type="AlphaFoldDB" id="A0A4Y7K023"/>
<dbReference type="InterPro" id="IPR002347">
    <property type="entry name" value="SDR_fam"/>
</dbReference>
<name>A0A4Y7K023_PAPSO</name>
<reference evidence="1 2" key="1">
    <citation type="journal article" date="2018" name="Science">
        <title>The opium poppy genome and morphinan production.</title>
        <authorList>
            <person name="Guo L."/>
            <person name="Winzer T."/>
            <person name="Yang X."/>
            <person name="Li Y."/>
            <person name="Ning Z."/>
            <person name="He Z."/>
            <person name="Teodor R."/>
            <person name="Lu Y."/>
            <person name="Bowser T.A."/>
            <person name="Graham I.A."/>
            <person name="Ye K."/>
        </authorList>
    </citation>
    <scope>NUCLEOTIDE SEQUENCE [LARGE SCALE GENOMIC DNA]</scope>
    <source>
        <strain evidence="2">cv. HN1</strain>
        <tissue evidence="1">Leaves</tissue>
    </source>
</reference>
<proteinExistence type="predicted"/>